<dbReference type="PANTHER" id="PTHR21137">
    <property type="entry name" value="ODORANT RECEPTOR"/>
    <property type="match status" value="1"/>
</dbReference>
<evidence type="ECO:0000256" key="1">
    <source>
        <dbReference type="ARBA" id="ARBA00004651"/>
    </source>
</evidence>
<dbReference type="FunCoup" id="A0A7R8YXF1">
    <property type="interactions" value="22"/>
</dbReference>
<feature type="transmembrane region" description="Helical" evidence="10">
    <location>
        <begin position="67"/>
        <end position="88"/>
    </location>
</feature>
<evidence type="ECO:0000256" key="9">
    <source>
        <dbReference type="ARBA" id="ARBA00023224"/>
    </source>
</evidence>
<evidence type="ECO:0000256" key="3">
    <source>
        <dbReference type="ARBA" id="ARBA00022606"/>
    </source>
</evidence>
<evidence type="ECO:0000256" key="2">
    <source>
        <dbReference type="ARBA" id="ARBA00022475"/>
    </source>
</evidence>
<keyword evidence="2" id="KW-1003">Cell membrane</keyword>
<organism evidence="11 12">
    <name type="scientific">Hermetia illucens</name>
    <name type="common">Black soldier fly</name>
    <dbReference type="NCBI Taxonomy" id="343691"/>
    <lineage>
        <taxon>Eukaryota</taxon>
        <taxon>Metazoa</taxon>
        <taxon>Ecdysozoa</taxon>
        <taxon>Arthropoda</taxon>
        <taxon>Hexapoda</taxon>
        <taxon>Insecta</taxon>
        <taxon>Pterygota</taxon>
        <taxon>Neoptera</taxon>
        <taxon>Endopterygota</taxon>
        <taxon>Diptera</taxon>
        <taxon>Brachycera</taxon>
        <taxon>Stratiomyomorpha</taxon>
        <taxon>Stratiomyidae</taxon>
        <taxon>Hermetiinae</taxon>
        <taxon>Hermetia</taxon>
    </lineage>
</organism>
<dbReference type="GO" id="GO:0007165">
    <property type="term" value="P:signal transduction"/>
    <property type="evidence" value="ECO:0007669"/>
    <property type="project" value="UniProtKB-KW"/>
</dbReference>
<reference evidence="11 12" key="1">
    <citation type="submission" date="2020-11" db="EMBL/GenBank/DDBJ databases">
        <authorList>
            <person name="Wallbank WR R."/>
            <person name="Pardo Diaz C."/>
            <person name="Kozak K."/>
            <person name="Martin S."/>
            <person name="Jiggins C."/>
            <person name="Moest M."/>
            <person name="Warren A I."/>
            <person name="Generalovic N T."/>
            <person name="Byers J.R.P. K."/>
            <person name="Montejo-Kovacevich G."/>
            <person name="Yen C E."/>
        </authorList>
    </citation>
    <scope>NUCLEOTIDE SEQUENCE [LARGE SCALE GENOMIC DNA]</scope>
</reference>
<keyword evidence="7 10" id="KW-0472">Membrane</keyword>
<keyword evidence="12" id="KW-1185">Reference proteome</keyword>
<dbReference type="GO" id="GO:0004984">
    <property type="term" value="F:olfactory receptor activity"/>
    <property type="evidence" value="ECO:0007669"/>
    <property type="project" value="InterPro"/>
</dbReference>
<sequence>MDRARDILTNLSVNVTLIACILKFTNILIRRQEILNFNIWINRLDTRAGSIEEQECLRSAVRTAHRVFYIICSLFSAVIWLAELVTLVSKENRLICPAWYPFDWYNSAVNYAIANIHQLVVLLVNISQNMTSDTFPAFHMLVLTGHVKALNIRIRRVGANMDQSYEKNVQDLIQCIKDRQLLMKYVQTVQKVTSAGIFLQFFATGIEGCIIAVCVFFVKGDLFETMYLGFYFISVILEIFLYCYYGNELMCESQRMTEAIYSCNWIGQNKTFKKILLMFMQSTQRTMTVMAGGYFTVSLSTFVTVMKSSYSLFALLIRVT</sequence>
<dbReference type="AlphaFoldDB" id="A0A7R8YXF1"/>
<protein>
    <recommendedName>
        <fullName evidence="13">Odorant receptor</fullName>
    </recommendedName>
</protein>
<keyword evidence="3" id="KW-0716">Sensory transduction</keyword>
<dbReference type="OrthoDB" id="6597368at2759"/>
<dbReference type="Pfam" id="PF02949">
    <property type="entry name" value="7tm_6"/>
    <property type="match status" value="1"/>
</dbReference>
<keyword evidence="4 10" id="KW-0812">Transmembrane</keyword>
<dbReference type="PANTHER" id="PTHR21137:SF35">
    <property type="entry name" value="ODORANT RECEPTOR 19A-RELATED"/>
    <property type="match status" value="1"/>
</dbReference>
<keyword evidence="5" id="KW-0552">Olfaction</keyword>
<dbReference type="InterPro" id="IPR004117">
    <property type="entry name" value="7tm6_olfct_rcpt"/>
</dbReference>
<dbReference type="Proteomes" id="UP000594454">
    <property type="component" value="Chromosome 3"/>
</dbReference>
<dbReference type="InParanoid" id="A0A7R8YXF1"/>
<feature type="transmembrane region" description="Helical" evidence="10">
    <location>
        <begin position="108"/>
        <end position="126"/>
    </location>
</feature>
<accession>A0A7R8YXF1</accession>
<feature type="transmembrane region" description="Helical" evidence="10">
    <location>
        <begin position="225"/>
        <end position="245"/>
    </location>
</feature>
<evidence type="ECO:0000256" key="10">
    <source>
        <dbReference type="SAM" id="Phobius"/>
    </source>
</evidence>
<evidence type="ECO:0000256" key="8">
    <source>
        <dbReference type="ARBA" id="ARBA00023170"/>
    </source>
</evidence>
<dbReference type="PROSITE" id="PS51257">
    <property type="entry name" value="PROKAR_LIPOPROTEIN"/>
    <property type="match status" value="1"/>
</dbReference>
<evidence type="ECO:0008006" key="13">
    <source>
        <dbReference type="Google" id="ProtNLM"/>
    </source>
</evidence>
<name>A0A7R8YXF1_HERIL</name>
<gene>
    <name evidence="11" type="ORF">HERILL_LOCUS8546</name>
</gene>
<dbReference type="GO" id="GO:0005886">
    <property type="term" value="C:plasma membrane"/>
    <property type="evidence" value="ECO:0007669"/>
    <property type="project" value="UniProtKB-SubCell"/>
</dbReference>
<keyword evidence="9" id="KW-0807">Transducer</keyword>
<feature type="transmembrane region" description="Helical" evidence="10">
    <location>
        <begin position="287"/>
        <end position="306"/>
    </location>
</feature>
<evidence type="ECO:0000256" key="5">
    <source>
        <dbReference type="ARBA" id="ARBA00022725"/>
    </source>
</evidence>
<dbReference type="EMBL" id="LR899011">
    <property type="protein sequence ID" value="CAD7085725.1"/>
    <property type="molecule type" value="Genomic_DNA"/>
</dbReference>
<evidence type="ECO:0000256" key="7">
    <source>
        <dbReference type="ARBA" id="ARBA00023136"/>
    </source>
</evidence>
<evidence type="ECO:0000256" key="6">
    <source>
        <dbReference type="ARBA" id="ARBA00022989"/>
    </source>
</evidence>
<dbReference type="GO" id="GO:0005549">
    <property type="term" value="F:odorant binding"/>
    <property type="evidence" value="ECO:0007669"/>
    <property type="project" value="InterPro"/>
</dbReference>
<feature type="transmembrane region" description="Helical" evidence="10">
    <location>
        <begin position="197"/>
        <end position="219"/>
    </location>
</feature>
<keyword evidence="8" id="KW-0675">Receptor</keyword>
<proteinExistence type="predicted"/>
<keyword evidence="6 10" id="KW-1133">Transmembrane helix</keyword>
<evidence type="ECO:0000256" key="4">
    <source>
        <dbReference type="ARBA" id="ARBA00022692"/>
    </source>
</evidence>
<evidence type="ECO:0000313" key="12">
    <source>
        <dbReference type="Proteomes" id="UP000594454"/>
    </source>
</evidence>
<evidence type="ECO:0000313" key="11">
    <source>
        <dbReference type="EMBL" id="CAD7085725.1"/>
    </source>
</evidence>
<comment type="subcellular location">
    <subcellularLocation>
        <location evidence="1">Cell membrane</location>
        <topology evidence="1">Multi-pass membrane protein</topology>
    </subcellularLocation>
</comment>